<dbReference type="Gene3D" id="3.30.10.20">
    <property type="match status" value="3"/>
</dbReference>
<keyword evidence="11" id="KW-0812">Transmembrane</keyword>
<dbReference type="PROSITE" id="PS00107">
    <property type="entry name" value="PROTEIN_KINASE_ATP"/>
    <property type="match status" value="1"/>
</dbReference>
<keyword evidence="2" id="KW-0723">Serine/threonine-protein kinase</keyword>
<sequence>MIEKTLGNRYTILEEIGGGGMAVVYRARDTLLNRIVAIKVLRPEFSGHNDFVRRFRREAQAAASLSHPNIVSIYDVGQQNGLYYIVMEYIEGKTLKELIKLKAPMPPMEVIEIGKQICDALECAHKNKIVHRDIKSHNIIITPEGRVKVADFGIARATADTTITNTGSVFGSVHYFSPEQARSDMVDERSDIYSLGVVLYEALAGKLPFEGQTPVAIALKQIQDSPSPISNIIPGFPEELEAIIEKCMAKSPDERFQSAAELKRELNEVSQHSDIVNFKPSELEHTLVLNNTQKEQFSKTSPKIQNSVSRKARKSSIFRNIAIVLLVIALFSAFSYLGAVWARKYFEVPEVSVPNVIGKSEEEASAELAQKNLKYTADRVFDKAPDGQVIDQDPKGGETVKVNHPPISLVISKGPKTSKVPRIVGSSEQDGIAMLTNNGFAVGSISREYSDEFPEGVILDQNPRADLSLPEGTAINFTVSLGPEIKQSNTPVLIGKTLDDAKKLLEEQKLQIGTITKKSSDAVPENTVMDQSPRPGDPIGPEGTVDLVVSSGPLKIKKLNLSIPLPSKPSEFAIKVIVSDDLDENRLVYNKRHTPQDSPLIIPIEGAGVMNVEVWLDNTLLLKESY</sequence>
<keyword evidence="4 9" id="KW-0547">Nucleotide-binding</keyword>
<dbReference type="Proteomes" id="UP000280960">
    <property type="component" value="Chromosome"/>
</dbReference>
<feature type="region of interest" description="Disordered" evidence="10">
    <location>
        <begin position="517"/>
        <end position="539"/>
    </location>
</feature>
<dbReference type="GO" id="GO:0004674">
    <property type="term" value="F:protein serine/threonine kinase activity"/>
    <property type="evidence" value="ECO:0007669"/>
    <property type="project" value="UniProtKB-KW"/>
</dbReference>
<dbReference type="InterPro" id="IPR005543">
    <property type="entry name" value="PASTA_dom"/>
</dbReference>
<dbReference type="InterPro" id="IPR000719">
    <property type="entry name" value="Prot_kinase_dom"/>
</dbReference>
<keyword evidence="3" id="KW-0808">Transferase</keyword>
<organism evidence="14 15">
    <name type="scientific">Biomaibacter acetigenes</name>
    <dbReference type="NCBI Taxonomy" id="2316383"/>
    <lineage>
        <taxon>Bacteria</taxon>
        <taxon>Bacillati</taxon>
        <taxon>Bacillota</taxon>
        <taxon>Clostridia</taxon>
        <taxon>Thermosediminibacterales</taxon>
        <taxon>Tepidanaerobacteraceae</taxon>
        <taxon>Biomaibacter</taxon>
    </lineage>
</organism>
<evidence type="ECO:0000256" key="3">
    <source>
        <dbReference type="ARBA" id="ARBA00022679"/>
    </source>
</evidence>
<dbReference type="PROSITE" id="PS51178">
    <property type="entry name" value="PASTA"/>
    <property type="match status" value="3"/>
</dbReference>
<evidence type="ECO:0000313" key="15">
    <source>
        <dbReference type="Proteomes" id="UP000280960"/>
    </source>
</evidence>
<evidence type="ECO:0000256" key="5">
    <source>
        <dbReference type="ARBA" id="ARBA00022777"/>
    </source>
</evidence>
<dbReference type="PROSITE" id="PS00108">
    <property type="entry name" value="PROTEIN_KINASE_ST"/>
    <property type="match status" value="1"/>
</dbReference>
<feature type="binding site" evidence="9">
    <location>
        <position position="39"/>
    </location>
    <ligand>
        <name>ATP</name>
        <dbReference type="ChEBI" id="CHEBI:30616"/>
    </ligand>
</feature>
<accession>A0A3G2R5N3</accession>
<feature type="domain" description="PASTA" evidence="13">
    <location>
        <begin position="414"/>
        <end position="481"/>
    </location>
</feature>
<dbReference type="Pfam" id="PF00069">
    <property type="entry name" value="Pkinase"/>
    <property type="match status" value="1"/>
</dbReference>
<dbReference type="CDD" id="cd06577">
    <property type="entry name" value="PASTA_pknB"/>
    <property type="match status" value="3"/>
</dbReference>
<evidence type="ECO:0000259" key="13">
    <source>
        <dbReference type="PROSITE" id="PS51178"/>
    </source>
</evidence>
<dbReference type="InterPro" id="IPR017441">
    <property type="entry name" value="Protein_kinase_ATP_BS"/>
</dbReference>
<keyword evidence="5 14" id="KW-0418">Kinase</keyword>
<dbReference type="Pfam" id="PF03793">
    <property type="entry name" value="PASTA"/>
    <property type="match status" value="3"/>
</dbReference>
<evidence type="ECO:0000259" key="12">
    <source>
        <dbReference type="PROSITE" id="PS50011"/>
    </source>
</evidence>
<keyword evidence="11" id="KW-0472">Membrane</keyword>
<dbReference type="InterPro" id="IPR011009">
    <property type="entry name" value="Kinase-like_dom_sf"/>
</dbReference>
<feature type="domain" description="PASTA" evidence="13">
    <location>
        <begin position="347"/>
        <end position="413"/>
    </location>
</feature>
<dbReference type="CDD" id="cd14014">
    <property type="entry name" value="STKc_PknB_like"/>
    <property type="match status" value="1"/>
</dbReference>
<keyword evidence="11" id="KW-1133">Transmembrane helix</keyword>
<comment type="catalytic activity">
    <reaction evidence="8">
        <text>L-seryl-[protein] + ATP = O-phospho-L-seryl-[protein] + ADP + H(+)</text>
        <dbReference type="Rhea" id="RHEA:17989"/>
        <dbReference type="Rhea" id="RHEA-COMP:9863"/>
        <dbReference type="Rhea" id="RHEA-COMP:11604"/>
        <dbReference type="ChEBI" id="CHEBI:15378"/>
        <dbReference type="ChEBI" id="CHEBI:29999"/>
        <dbReference type="ChEBI" id="CHEBI:30616"/>
        <dbReference type="ChEBI" id="CHEBI:83421"/>
        <dbReference type="ChEBI" id="CHEBI:456216"/>
        <dbReference type="EC" id="2.7.11.1"/>
    </reaction>
</comment>
<evidence type="ECO:0000256" key="10">
    <source>
        <dbReference type="SAM" id="MobiDB-lite"/>
    </source>
</evidence>
<dbReference type="AlphaFoldDB" id="A0A3G2R5N3"/>
<proteinExistence type="predicted"/>
<evidence type="ECO:0000256" key="4">
    <source>
        <dbReference type="ARBA" id="ARBA00022741"/>
    </source>
</evidence>
<dbReference type="PANTHER" id="PTHR43289">
    <property type="entry name" value="MITOGEN-ACTIVATED PROTEIN KINASE KINASE KINASE 20-RELATED"/>
    <property type="match status" value="1"/>
</dbReference>
<comment type="catalytic activity">
    <reaction evidence="7">
        <text>L-threonyl-[protein] + ATP = O-phospho-L-threonyl-[protein] + ADP + H(+)</text>
        <dbReference type="Rhea" id="RHEA:46608"/>
        <dbReference type="Rhea" id="RHEA-COMP:11060"/>
        <dbReference type="Rhea" id="RHEA-COMP:11605"/>
        <dbReference type="ChEBI" id="CHEBI:15378"/>
        <dbReference type="ChEBI" id="CHEBI:30013"/>
        <dbReference type="ChEBI" id="CHEBI:30616"/>
        <dbReference type="ChEBI" id="CHEBI:61977"/>
        <dbReference type="ChEBI" id="CHEBI:456216"/>
        <dbReference type="EC" id="2.7.11.1"/>
    </reaction>
</comment>
<dbReference type="FunFam" id="1.10.510.10:FF:000021">
    <property type="entry name" value="Serine/threonine protein kinase"/>
    <property type="match status" value="1"/>
</dbReference>
<dbReference type="FunFam" id="3.30.200.20:FF:000035">
    <property type="entry name" value="Serine/threonine protein kinase Stk1"/>
    <property type="match status" value="1"/>
</dbReference>
<feature type="domain" description="PASTA" evidence="13">
    <location>
        <begin position="487"/>
        <end position="551"/>
    </location>
</feature>
<gene>
    <name evidence="14" type="primary">pknB</name>
    <name evidence="14" type="ORF">D2962_07030</name>
</gene>
<evidence type="ECO:0000256" key="7">
    <source>
        <dbReference type="ARBA" id="ARBA00047899"/>
    </source>
</evidence>
<protein>
    <recommendedName>
        <fullName evidence="1">non-specific serine/threonine protein kinase</fullName>
        <ecNumber evidence="1">2.7.11.1</ecNumber>
    </recommendedName>
</protein>
<dbReference type="EMBL" id="CP033169">
    <property type="protein sequence ID" value="AYO30408.1"/>
    <property type="molecule type" value="Genomic_DNA"/>
</dbReference>
<evidence type="ECO:0000313" key="14">
    <source>
        <dbReference type="EMBL" id="AYO30408.1"/>
    </source>
</evidence>
<evidence type="ECO:0000256" key="2">
    <source>
        <dbReference type="ARBA" id="ARBA00022527"/>
    </source>
</evidence>
<dbReference type="SMART" id="SM00740">
    <property type="entry name" value="PASTA"/>
    <property type="match status" value="3"/>
</dbReference>
<dbReference type="SMART" id="SM00220">
    <property type="entry name" value="S_TKc"/>
    <property type="match status" value="1"/>
</dbReference>
<dbReference type="InterPro" id="IPR008271">
    <property type="entry name" value="Ser/Thr_kinase_AS"/>
</dbReference>
<feature type="domain" description="Protein kinase" evidence="12">
    <location>
        <begin position="10"/>
        <end position="275"/>
    </location>
</feature>
<name>A0A3G2R5N3_9FIRM</name>
<evidence type="ECO:0000256" key="9">
    <source>
        <dbReference type="PROSITE-ProRule" id="PRU10141"/>
    </source>
</evidence>
<dbReference type="EC" id="2.7.11.1" evidence="1"/>
<evidence type="ECO:0000256" key="8">
    <source>
        <dbReference type="ARBA" id="ARBA00048679"/>
    </source>
</evidence>
<dbReference type="NCBIfam" id="NF033483">
    <property type="entry name" value="PknB_PASTA_kin"/>
    <property type="match status" value="1"/>
</dbReference>
<dbReference type="SUPFAM" id="SSF56112">
    <property type="entry name" value="Protein kinase-like (PK-like)"/>
    <property type="match status" value="1"/>
</dbReference>
<keyword evidence="6 9" id="KW-0067">ATP-binding</keyword>
<dbReference type="Gene3D" id="3.30.200.20">
    <property type="entry name" value="Phosphorylase Kinase, domain 1"/>
    <property type="match status" value="1"/>
</dbReference>
<dbReference type="Gene3D" id="1.10.510.10">
    <property type="entry name" value="Transferase(Phosphotransferase) domain 1"/>
    <property type="match status" value="1"/>
</dbReference>
<evidence type="ECO:0000256" key="6">
    <source>
        <dbReference type="ARBA" id="ARBA00022840"/>
    </source>
</evidence>
<reference evidence="14 15" key="1">
    <citation type="submission" date="2018-10" db="EMBL/GenBank/DDBJ databases">
        <authorList>
            <person name="Zhang X."/>
        </authorList>
    </citation>
    <scope>NUCLEOTIDE SEQUENCE [LARGE SCALE GENOMIC DNA]</scope>
    <source>
        <strain evidence="14 15">SK-G1</strain>
    </source>
</reference>
<dbReference type="KEGG" id="bacg:D2962_07030"/>
<evidence type="ECO:0000256" key="11">
    <source>
        <dbReference type="SAM" id="Phobius"/>
    </source>
</evidence>
<dbReference type="RefSeq" id="WP_120766649.1">
    <property type="nucleotide sequence ID" value="NZ_CP033169.1"/>
</dbReference>
<evidence type="ECO:0000256" key="1">
    <source>
        <dbReference type="ARBA" id="ARBA00012513"/>
    </source>
</evidence>
<keyword evidence="15" id="KW-1185">Reference proteome</keyword>
<dbReference type="PROSITE" id="PS50011">
    <property type="entry name" value="PROTEIN_KINASE_DOM"/>
    <property type="match status" value="1"/>
</dbReference>
<dbReference type="PANTHER" id="PTHR43289:SF34">
    <property type="entry name" value="SERINE_THREONINE-PROTEIN KINASE YBDM-RELATED"/>
    <property type="match status" value="1"/>
</dbReference>
<feature type="transmembrane region" description="Helical" evidence="11">
    <location>
        <begin position="317"/>
        <end position="342"/>
    </location>
</feature>
<dbReference type="GO" id="GO:0005524">
    <property type="term" value="F:ATP binding"/>
    <property type="evidence" value="ECO:0007669"/>
    <property type="project" value="UniProtKB-UniRule"/>
</dbReference>